<dbReference type="Pfam" id="PF19527">
    <property type="entry name" value="DUF6055"/>
    <property type="match status" value="1"/>
</dbReference>
<keyword evidence="5" id="KW-1185">Reference proteome</keyword>
<dbReference type="AlphaFoldDB" id="A0A1Y6IMS9"/>
<dbReference type="EMBL" id="JAWRCO010000001">
    <property type="protein sequence ID" value="MDW6004244.1"/>
    <property type="molecule type" value="Genomic_DNA"/>
</dbReference>
<protein>
    <submittedName>
        <fullName evidence="2">DUF6055 domain-containing protein</fullName>
    </submittedName>
</protein>
<sequence>MKYKKYNIVNIVSMLGLTLMLLASASNVNAAQSCVAGNWVAPAATGTDGSPLRIESAHFATYWADGTNINQSQAWNALNTLESIWDIYFGDTVNFQEPYCNSSAKYKAGIHFGNNYGLSGGGWYSNGHSNMGMWVGPGTAADGWGLAHEFAHGVQSLTPAFPECGGVACWIYESHANWMAHQVFPTNLHCSEMLANAPHLHYGNTRDRYCNWQFFEYLKDKFGHEVVNNMWTKDAPYGWRDPWTKLMYNQNWNIEQLNDLFGEWAMHNVTWDYRNPDGSNKGSLFRSTYGAIDQDPGNNTHRRLRLTQLESMDNQWQGNHRFVSPYHWAPQRWGYNVIRLYPEANTRNVTITFRGVAQSGANSGWRWGLVATDSSLSRPRYSELKSGTDGQLSFAVNSNEELYLVVLAAPTQYQKITWEGTSDGTPYPSIYRYPYMVQMQGAWPAGFRNGNRDACPNGTVRHPYGGGCAVNGTPSSVYVGPYAKVLGGNVSGNARIVDHATVVNGTVSGNSTVGAMSLIGVAPNNYMWGRQFHVRDNAVVESTFYPMGWFSDNQSASGNVRLLGDLEYYTSKSYNTFYGLVNDNWNGVNSVNEVTVMPPYQWRN</sequence>
<evidence type="ECO:0000256" key="1">
    <source>
        <dbReference type="SAM" id="SignalP"/>
    </source>
</evidence>
<proteinExistence type="predicted"/>
<accession>A0A1Y6IMS9</accession>
<dbReference type="Proteomes" id="UP001283366">
    <property type="component" value="Unassembled WGS sequence"/>
</dbReference>
<feature type="chain" id="PRO_5013255359" evidence="1">
    <location>
        <begin position="31"/>
        <end position="604"/>
    </location>
</feature>
<reference evidence="3 4" key="1">
    <citation type="submission" date="2017-05" db="EMBL/GenBank/DDBJ databases">
        <authorList>
            <person name="Song R."/>
            <person name="Chenine A.L."/>
            <person name="Ruprecht R.M."/>
        </authorList>
    </citation>
    <scope>NUCLEOTIDE SEQUENCE [LARGE SCALE GENOMIC DNA]</scope>
    <source>
        <strain evidence="3 4">CECT 7927</strain>
    </source>
</reference>
<evidence type="ECO:0000313" key="3">
    <source>
        <dbReference type="EMBL" id="SMR98957.1"/>
    </source>
</evidence>
<evidence type="ECO:0000313" key="2">
    <source>
        <dbReference type="EMBL" id="MDW6004244.1"/>
    </source>
</evidence>
<dbReference type="Proteomes" id="UP000196125">
    <property type="component" value="Unassembled WGS sequence"/>
</dbReference>
<organism evidence="3 4">
    <name type="scientific">Vibrio mangrovi</name>
    <dbReference type="NCBI Taxonomy" id="474394"/>
    <lineage>
        <taxon>Bacteria</taxon>
        <taxon>Pseudomonadati</taxon>
        <taxon>Pseudomonadota</taxon>
        <taxon>Gammaproteobacteria</taxon>
        <taxon>Vibrionales</taxon>
        <taxon>Vibrionaceae</taxon>
        <taxon>Vibrio</taxon>
    </lineage>
</organism>
<dbReference type="InterPro" id="IPR045690">
    <property type="entry name" value="DUF6055"/>
</dbReference>
<keyword evidence="1" id="KW-0732">Signal</keyword>
<dbReference type="PROSITE" id="PS51257">
    <property type="entry name" value="PROKAR_LIPOPROTEIN"/>
    <property type="match status" value="1"/>
</dbReference>
<name>A0A1Y6IMS9_9VIBR</name>
<evidence type="ECO:0000313" key="4">
    <source>
        <dbReference type="Proteomes" id="UP000196125"/>
    </source>
</evidence>
<evidence type="ECO:0000313" key="5">
    <source>
        <dbReference type="Proteomes" id="UP001283366"/>
    </source>
</evidence>
<dbReference type="RefSeq" id="WP_087479032.1">
    <property type="nucleotide sequence ID" value="NZ_AP024883.1"/>
</dbReference>
<dbReference type="EMBL" id="FXXI01000001">
    <property type="protein sequence ID" value="SMR98957.1"/>
    <property type="molecule type" value="Genomic_DNA"/>
</dbReference>
<reference evidence="2 5" key="2">
    <citation type="submission" date="2023-11" db="EMBL/GenBank/DDBJ databases">
        <title>Plant-associative lifestyle of Vibrio porteresiae and its evolutionary dynamics.</title>
        <authorList>
            <person name="Rameshkumar N."/>
            <person name="Kirti K."/>
        </authorList>
    </citation>
    <scope>NUCLEOTIDE SEQUENCE [LARGE SCALE GENOMIC DNA]</scope>
    <source>
        <strain evidence="2 5">MSSRF38</strain>
    </source>
</reference>
<gene>
    <name evidence="2" type="ORF">SBX37_15400</name>
    <name evidence="3" type="ORF">VIM7927_00177</name>
</gene>
<feature type="signal peptide" evidence="1">
    <location>
        <begin position="1"/>
        <end position="30"/>
    </location>
</feature>
<dbReference type="OrthoDB" id="9802005at2"/>